<dbReference type="InterPro" id="IPR036412">
    <property type="entry name" value="HAD-like_sf"/>
</dbReference>
<dbReference type="Pfam" id="PF09419">
    <property type="entry name" value="PGP_phosphatase"/>
    <property type="match status" value="1"/>
</dbReference>
<comment type="caution">
    <text evidence="2">The sequence shown here is derived from an EMBL/GenBank/DDBJ whole genome shotgun (WGS) entry which is preliminary data.</text>
</comment>
<evidence type="ECO:0000313" key="2">
    <source>
        <dbReference type="EMBL" id="KAG5185796.1"/>
    </source>
</evidence>
<dbReference type="InterPro" id="IPR027706">
    <property type="entry name" value="PGP_Pase"/>
</dbReference>
<dbReference type="Gene3D" id="3.40.50.1000">
    <property type="entry name" value="HAD superfamily/HAD-like"/>
    <property type="match status" value="1"/>
</dbReference>
<dbReference type="AlphaFoldDB" id="A0A835Z207"/>
<dbReference type="InterPro" id="IPR010021">
    <property type="entry name" value="PGPP1/Gep4"/>
</dbReference>
<accession>A0A835Z207</accession>
<dbReference type="EMBL" id="JAFCMP010000121">
    <property type="protein sequence ID" value="KAG5185796.1"/>
    <property type="molecule type" value="Genomic_DNA"/>
</dbReference>
<dbReference type="Proteomes" id="UP000664859">
    <property type="component" value="Unassembled WGS sequence"/>
</dbReference>
<feature type="compositionally biased region" description="Polar residues" evidence="1">
    <location>
        <begin position="224"/>
        <end position="248"/>
    </location>
</feature>
<dbReference type="SUPFAM" id="SSF56784">
    <property type="entry name" value="HAD-like"/>
    <property type="match status" value="1"/>
</dbReference>
<proteinExistence type="predicted"/>
<organism evidence="2 3">
    <name type="scientific">Tribonema minus</name>
    <dbReference type="NCBI Taxonomy" id="303371"/>
    <lineage>
        <taxon>Eukaryota</taxon>
        <taxon>Sar</taxon>
        <taxon>Stramenopiles</taxon>
        <taxon>Ochrophyta</taxon>
        <taxon>PX clade</taxon>
        <taxon>Xanthophyceae</taxon>
        <taxon>Tribonematales</taxon>
        <taxon>Tribonemataceae</taxon>
        <taxon>Tribonema</taxon>
    </lineage>
</organism>
<dbReference type="OrthoDB" id="198652at2759"/>
<gene>
    <name evidence="2" type="ORF">JKP88DRAFT_207643</name>
</gene>
<feature type="region of interest" description="Disordered" evidence="1">
    <location>
        <begin position="224"/>
        <end position="271"/>
    </location>
</feature>
<evidence type="ECO:0000313" key="3">
    <source>
        <dbReference type="Proteomes" id="UP000664859"/>
    </source>
</evidence>
<sequence>MRPWMGQSFNSKAVRTLGSVIRHPSLAVPHLALTNIAQLDFAALKAMGIRGIIFDKDNTLTAPYVEELHPAISDGFRRCQSHFGGSVCIMSNSAGTGDDVNFESAIKIETGLGIPVLRHREKKPGGLPEVLAFFRERCADEGIEARDLCVIGDRLLTDVVFGNLHGMLTVHTKPLTLQGDNKVALVARYIESRIFFNIVHARFSVEAPQHRLSGSLQQLVLQNGDAQEQASENERQSLLQTGAASDQHSQQDKIPAEEKITSSAKQEKKLQ</sequence>
<name>A0A835Z207_9STRA</name>
<dbReference type="InterPro" id="IPR023214">
    <property type="entry name" value="HAD_sf"/>
</dbReference>
<evidence type="ECO:0000256" key="1">
    <source>
        <dbReference type="SAM" id="MobiDB-lite"/>
    </source>
</evidence>
<feature type="compositionally biased region" description="Basic and acidic residues" evidence="1">
    <location>
        <begin position="249"/>
        <end position="271"/>
    </location>
</feature>
<protein>
    <submittedName>
        <fullName evidence="2">Mitochondrial PGP phosphatase-domain-containing protein</fullName>
    </submittedName>
</protein>
<reference evidence="2" key="1">
    <citation type="submission" date="2021-02" db="EMBL/GenBank/DDBJ databases">
        <title>First Annotated Genome of the Yellow-green Alga Tribonema minus.</title>
        <authorList>
            <person name="Mahan K.M."/>
        </authorList>
    </citation>
    <scope>NUCLEOTIDE SEQUENCE</scope>
    <source>
        <strain evidence="2">UTEX B ZZ1240</strain>
    </source>
</reference>
<keyword evidence="3" id="KW-1185">Reference proteome</keyword>
<dbReference type="GO" id="GO:0008962">
    <property type="term" value="F:phosphatidylglycerophosphatase activity"/>
    <property type="evidence" value="ECO:0007669"/>
    <property type="project" value="InterPro"/>
</dbReference>
<dbReference type="NCBIfam" id="TIGR01668">
    <property type="entry name" value="YqeG_hyp_ppase"/>
    <property type="match status" value="1"/>
</dbReference>